<reference evidence="9 10" key="1">
    <citation type="submission" date="2018-03" db="EMBL/GenBank/DDBJ databases">
        <title>Alkalicoccus saliphilus sp. nov., isolated from a mineral pool.</title>
        <authorList>
            <person name="Zhao B."/>
        </authorList>
    </citation>
    <scope>NUCLEOTIDE SEQUENCE [LARGE SCALE GENOMIC DNA]</scope>
    <source>
        <strain evidence="9 10">6AG</strain>
    </source>
</reference>
<keyword evidence="7 8" id="KW-0066">ATP synthesis</keyword>
<keyword evidence="10" id="KW-1185">Reference proteome</keyword>
<dbReference type="PROSITE" id="PS00389">
    <property type="entry name" value="ATPASE_DELTA"/>
    <property type="match status" value="1"/>
</dbReference>
<evidence type="ECO:0000313" key="10">
    <source>
        <dbReference type="Proteomes" id="UP000240509"/>
    </source>
</evidence>
<dbReference type="NCBIfam" id="NF004403">
    <property type="entry name" value="PRK05758.2-4"/>
    <property type="match status" value="1"/>
</dbReference>
<evidence type="ECO:0000256" key="7">
    <source>
        <dbReference type="ARBA" id="ARBA00023310"/>
    </source>
</evidence>
<proteinExistence type="inferred from homology"/>
<name>A0A2T4U1T2_9BACI</name>
<dbReference type="NCBIfam" id="TIGR01145">
    <property type="entry name" value="ATP_synt_delta"/>
    <property type="match status" value="1"/>
</dbReference>
<evidence type="ECO:0000256" key="8">
    <source>
        <dbReference type="HAMAP-Rule" id="MF_01416"/>
    </source>
</evidence>
<dbReference type="GO" id="GO:0005886">
    <property type="term" value="C:plasma membrane"/>
    <property type="evidence" value="ECO:0007669"/>
    <property type="project" value="UniProtKB-SubCell"/>
</dbReference>
<evidence type="ECO:0000313" key="9">
    <source>
        <dbReference type="EMBL" id="PTL37359.1"/>
    </source>
</evidence>
<dbReference type="EMBL" id="PZJJ01000059">
    <property type="protein sequence ID" value="PTL37359.1"/>
    <property type="molecule type" value="Genomic_DNA"/>
</dbReference>
<evidence type="ECO:0000256" key="6">
    <source>
        <dbReference type="ARBA" id="ARBA00023196"/>
    </source>
</evidence>
<organism evidence="9 10">
    <name type="scientific">Alkalicoccus saliphilus</name>
    <dbReference type="NCBI Taxonomy" id="200989"/>
    <lineage>
        <taxon>Bacteria</taxon>
        <taxon>Bacillati</taxon>
        <taxon>Bacillota</taxon>
        <taxon>Bacilli</taxon>
        <taxon>Bacillales</taxon>
        <taxon>Bacillaceae</taxon>
        <taxon>Alkalicoccus</taxon>
    </lineage>
</organism>
<keyword evidence="5 8" id="KW-0472">Membrane</keyword>
<dbReference type="GO" id="GO:0045259">
    <property type="term" value="C:proton-transporting ATP synthase complex"/>
    <property type="evidence" value="ECO:0007669"/>
    <property type="project" value="UniProtKB-KW"/>
</dbReference>
<comment type="function">
    <text evidence="8">This protein is part of the stalk that links CF(0) to CF(1). It either transmits conformational changes from CF(0) to CF(1) or is implicated in proton conduction.</text>
</comment>
<evidence type="ECO:0000256" key="4">
    <source>
        <dbReference type="ARBA" id="ARBA00023065"/>
    </source>
</evidence>
<evidence type="ECO:0000256" key="1">
    <source>
        <dbReference type="ARBA" id="ARBA00004370"/>
    </source>
</evidence>
<keyword evidence="3 8" id="KW-0375">Hydrogen ion transport</keyword>
<dbReference type="InterPro" id="IPR000711">
    <property type="entry name" value="ATPase_OSCP/dsu"/>
</dbReference>
<dbReference type="PRINTS" id="PR00125">
    <property type="entry name" value="ATPASEDELTA"/>
</dbReference>
<sequence>MRKHPIGFRYAKALFDTAKEQGTLDQTLEDLGTVTQVMARTNLLDEVFRHPRMTGSRKKEIVKNAFASSVGRPVLNLLQLLIDNKREYLFAVIADNYKALTYEEKGIAEAVVSSAKELSEAEKEAVADVFSRRAGKTTLYINNVVDKDLIGGLRVRVGDTVYDSTVANQLKRIHERMIAGNSR</sequence>
<dbReference type="SUPFAM" id="SSF47928">
    <property type="entry name" value="N-terminal domain of the delta subunit of the F1F0-ATP synthase"/>
    <property type="match status" value="1"/>
</dbReference>
<dbReference type="InterPro" id="IPR026015">
    <property type="entry name" value="ATP_synth_OSCP/delta_N_sf"/>
</dbReference>
<evidence type="ECO:0000256" key="2">
    <source>
        <dbReference type="ARBA" id="ARBA00022448"/>
    </source>
</evidence>
<comment type="caution">
    <text evidence="9">The sequence shown here is derived from an EMBL/GenBank/DDBJ whole genome shotgun (WGS) entry which is preliminary data.</text>
</comment>
<protein>
    <recommendedName>
        <fullName evidence="8">ATP synthase subunit delta</fullName>
    </recommendedName>
    <alternativeName>
        <fullName evidence="8">ATP synthase F(1) sector subunit delta</fullName>
    </alternativeName>
    <alternativeName>
        <fullName evidence="8">F-type ATPase subunit delta</fullName>
        <shortName evidence="8">F-ATPase subunit delta</shortName>
    </alternativeName>
</protein>
<dbReference type="Pfam" id="PF00213">
    <property type="entry name" value="OSCP"/>
    <property type="match status" value="1"/>
</dbReference>
<evidence type="ECO:0000256" key="5">
    <source>
        <dbReference type="ARBA" id="ARBA00023136"/>
    </source>
</evidence>
<comment type="subcellular location">
    <subcellularLocation>
        <location evidence="8">Cell membrane</location>
        <topology evidence="8">Peripheral membrane protein</topology>
    </subcellularLocation>
    <subcellularLocation>
        <location evidence="1">Membrane</location>
    </subcellularLocation>
</comment>
<dbReference type="GO" id="GO:0046933">
    <property type="term" value="F:proton-transporting ATP synthase activity, rotational mechanism"/>
    <property type="evidence" value="ECO:0007669"/>
    <property type="project" value="UniProtKB-UniRule"/>
</dbReference>
<comment type="function">
    <text evidence="8">F(1)F(0) ATP synthase produces ATP from ADP in the presence of a proton or sodium gradient. F-type ATPases consist of two structural domains, F(1) containing the extramembraneous catalytic core and F(0) containing the membrane proton channel, linked together by a central stalk and a peripheral stalk. During catalysis, ATP synthesis in the catalytic domain of F(1) is coupled via a rotary mechanism of the central stalk subunits to proton translocation.</text>
</comment>
<keyword evidence="2 8" id="KW-0813">Transport</keyword>
<gene>
    <name evidence="8" type="primary">atpH</name>
    <name evidence="9" type="ORF">C6Y45_16890</name>
</gene>
<dbReference type="HAMAP" id="MF_01416">
    <property type="entry name" value="ATP_synth_delta_bact"/>
    <property type="match status" value="1"/>
</dbReference>
<dbReference type="AlphaFoldDB" id="A0A2T4U1T2"/>
<comment type="similarity">
    <text evidence="8">Belongs to the ATPase delta chain family.</text>
</comment>
<dbReference type="Proteomes" id="UP000240509">
    <property type="component" value="Unassembled WGS sequence"/>
</dbReference>
<dbReference type="Gene3D" id="1.10.520.20">
    <property type="entry name" value="N-terminal domain of the delta subunit of the F1F0-ATP synthase"/>
    <property type="match status" value="1"/>
</dbReference>
<accession>A0A2T4U1T2</accession>
<dbReference type="OrthoDB" id="9802471at2"/>
<keyword evidence="4 8" id="KW-0406">Ion transport</keyword>
<keyword evidence="8" id="KW-1003">Cell membrane</keyword>
<dbReference type="RefSeq" id="WP_107586398.1">
    <property type="nucleotide sequence ID" value="NZ_PZJJ01000059.1"/>
</dbReference>
<dbReference type="InterPro" id="IPR020781">
    <property type="entry name" value="ATPase_OSCP/d_CS"/>
</dbReference>
<keyword evidence="6 8" id="KW-0139">CF(1)</keyword>
<evidence type="ECO:0000256" key="3">
    <source>
        <dbReference type="ARBA" id="ARBA00022781"/>
    </source>
</evidence>
<dbReference type="PANTHER" id="PTHR11910">
    <property type="entry name" value="ATP SYNTHASE DELTA CHAIN"/>
    <property type="match status" value="1"/>
</dbReference>